<evidence type="ECO:0000256" key="3">
    <source>
        <dbReference type="ARBA" id="ARBA00023163"/>
    </source>
</evidence>
<name>A0ABX7BM68_9CAUL</name>
<dbReference type="Pfam" id="PF00356">
    <property type="entry name" value="LacI"/>
    <property type="match status" value="1"/>
</dbReference>
<dbReference type="SMART" id="SM00354">
    <property type="entry name" value="HTH_LACI"/>
    <property type="match status" value="1"/>
</dbReference>
<gene>
    <name evidence="5" type="ORF">JIP62_13895</name>
</gene>
<dbReference type="PROSITE" id="PS00356">
    <property type="entry name" value="HTH_LACI_1"/>
    <property type="match status" value="1"/>
</dbReference>
<dbReference type="InterPro" id="IPR010982">
    <property type="entry name" value="Lambda_DNA-bd_dom_sf"/>
</dbReference>
<dbReference type="SUPFAM" id="SSF53822">
    <property type="entry name" value="Periplasmic binding protein-like I"/>
    <property type="match status" value="1"/>
</dbReference>
<dbReference type="PANTHER" id="PTHR30146">
    <property type="entry name" value="LACI-RELATED TRANSCRIPTIONAL REPRESSOR"/>
    <property type="match status" value="1"/>
</dbReference>
<keyword evidence="3" id="KW-0804">Transcription</keyword>
<dbReference type="Gene3D" id="3.40.50.2300">
    <property type="match status" value="2"/>
</dbReference>
<feature type="domain" description="HTH lacI-type" evidence="4">
    <location>
        <begin position="4"/>
        <end position="58"/>
    </location>
</feature>
<dbReference type="CDD" id="cd01545">
    <property type="entry name" value="PBP1_SalR"/>
    <property type="match status" value="1"/>
</dbReference>
<reference evidence="5 6" key="1">
    <citation type="submission" date="2021-01" db="EMBL/GenBank/DDBJ databases">
        <title>Brevundimonas vitis sp. nov., an bacterium isolated from grape (Vitis vinifera).</title>
        <authorList>
            <person name="Jiang L."/>
            <person name="Lee J."/>
        </authorList>
    </citation>
    <scope>NUCLEOTIDE SEQUENCE [LARGE SCALE GENOMIC DNA]</scope>
    <source>
        <strain evidence="5 6">GRTSA-9</strain>
    </source>
</reference>
<keyword evidence="6" id="KW-1185">Reference proteome</keyword>
<evidence type="ECO:0000256" key="1">
    <source>
        <dbReference type="ARBA" id="ARBA00023015"/>
    </source>
</evidence>
<dbReference type="PROSITE" id="PS50932">
    <property type="entry name" value="HTH_LACI_2"/>
    <property type="match status" value="1"/>
</dbReference>
<accession>A0ABX7BM68</accession>
<evidence type="ECO:0000313" key="5">
    <source>
        <dbReference type="EMBL" id="QQQ18366.1"/>
    </source>
</evidence>
<dbReference type="SUPFAM" id="SSF47413">
    <property type="entry name" value="lambda repressor-like DNA-binding domains"/>
    <property type="match status" value="1"/>
</dbReference>
<keyword evidence="2 5" id="KW-0238">DNA-binding</keyword>
<dbReference type="Proteomes" id="UP000595448">
    <property type="component" value="Chromosome"/>
</dbReference>
<dbReference type="Gene3D" id="1.10.260.40">
    <property type="entry name" value="lambda repressor-like DNA-binding domains"/>
    <property type="match status" value="1"/>
</dbReference>
<dbReference type="EMBL" id="CP067977">
    <property type="protein sequence ID" value="QQQ18366.1"/>
    <property type="molecule type" value="Genomic_DNA"/>
</dbReference>
<dbReference type="InterPro" id="IPR046335">
    <property type="entry name" value="LacI/GalR-like_sensor"/>
</dbReference>
<dbReference type="PANTHER" id="PTHR30146:SF153">
    <property type="entry name" value="LACTOSE OPERON REPRESSOR"/>
    <property type="match status" value="1"/>
</dbReference>
<dbReference type="InterPro" id="IPR028082">
    <property type="entry name" value="Peripla_BP_I"/>
</dbReference>
<keyword evidence="1" id="KW-0805">Transcription regulation</keyword>
<organism evidence="5 6">
    <name type="scientific">Brevundimonas vitisensis</name>
    <dbReference type="NCBI Taxonomy" id="2800818"/>
    <lineage>
        <taxon>Bacteria</taxon>
        <taxon>Pseudomonadati</taxon>
        <taxon>Pseudomonadota</taxon>
        <taxon>Alphaproteobacteria</taxon>
        <taxon>Caulobacterales</taxon>
        <taxon>Caulobacteraceae</taxon>
        <taxon>Brevundimonas</taxon>
    </lineage>
</organism>
<proteinExistence type="predicted"/>
<dbReference type="Pfam" id="PF13377">
    <property type="entry name" value="Peripla_BP_3"/>
    <property type="match status" value="1"/>
</dbReference>
<dbReference type="GO" id="GO:0003677">
    <property type="term" value="F:DNA binding"/>
    <property type="evidence" value="ECO:0007669"/>
    <property type="project" value="UniProtKB-KW"/>
</dbReference>
<evidence type="ECO:0000313" key="6">
    <source>
        <dbReference type="Proteomes" id="UP000595448"/>
    </source>
</evidence>
<dbReference type="InterPro" id="IPR000843">
    <property type="entry name" value="HTH_LacI"/>
</dbReference>
<dbReference type="CDD" id="cd01392">
    <property type="entry name" value="HTH_LacI"/>
    <property type="match status" value="1"/>
</dbReference>
<sequence length="352" mass="36922">MATATIYDVAAHAGVSIKSVSRVLNAEPNVSQALRDKVDKAVAALGYRRSLSARTLAGASSSLIAALVDAQLTIEHWRSGRGNDYLSRLELGALMECRQADFHLMVELVDHGSPDLRRDLMSLLASIRPAGVMLTPPNSDHPVVLDVLDEAGIPYARIGPESDFHRGIRVSMDEQQAAADITDHLIDLGHRRIGMITGPLGYSASRLRLAGFEAAMKGRGLTIAPGMVVDGDFTFQSGLAGAERLLAAEPRVTAIFAANDDMALGVLQGAAAMGLSVPGDLSVAGFDDTPSALFSTPSLTTIRQPVAEMAAAATRRLVPSLRAALAQGEAAEAVVVPYALIVRASTGTPPAE</sequence>
<dbReference type="RefSeq" id="WP_201102737.1">
    <property type="nucleotide sequence ID" value="NZ_CP067977.1"/>
</dbReference>
<evidence type="ECO:0000259" key="4">
    <source>
        <dbReference type="PROSITE" id="PS50932"/>
    </source>
</evidence>
<protein>
    <submittedName>
        <fullName evidence="5">LacI family DNA-binding transcriptional regulator</fullName>
    </submittedName>
</protein>
<evidence type="ECO:0000256" key="2">
    <source>
        <dbReference type="ARBA" id="ARBA00023125"/>
    </source>
</evidence>